<accession>A0A7C5QZU8</accession>
<dbReference type="Proteomes" id="UP000885830">
    <property type="component" value="Unassembled WGS sequence"/>
</dbReference>
<feature type="non-terminal residue" evidence="1">
    <location>
        <position position="78"/>
    </location>
</feature>
<name>A0A7C5QZU8_9PROT</name>
<gene>
    <name evidence="1" type="ORF">ENJ42_02785</name>
</gene>
<sequence>MDTLPRLKQGVLRKFLYILACCWGLVTPAFARDGGALRYVDMNGQIVLQLRSEISPSTKADNYVLITHQNQNSIALTR</sequence>
<dbReference type="EMBL" id="DRMJ01000133">
    <property type="protein sequence ID" value="HHL42520.1"/>
    <property type="molecule type" value="Genomic_DNA"/>
</dbReference>
<reference evidence="1" key="1">
    <citation type="journal article" date="2020" name="mSystems">
        <title>Genome- and Community-Level Interaction Insights into Carbon Utilization and Element Cycling Functions of Hydrothermarchaeota in Hydrothermal Sediment.</title>
        <authorList>
            <person name="Zhou Z."/>
            <person name="Liu Y."/>
            <person name="Xu W."/>
            <person name="Pan J."/>
            <person name="Luo Z.H."/>
            <person name="Li M."/>
        </authorList>
    </citation>
    <scope>NUCLEOTIDE SEQUENCE [LARGE SCALE GENOMIC DNA]</scope>
    <source>
        <strain evidence="1">HyVt-485</strain>
    </source>
</reference>
<evidence type="ECO:0000313" key="1">
    <source>
        <dbReference type="EMBL" id="HHL42520.1"/>
    </source>
</evidence>
<comment type="caution">
    <text evidence="1">The sequence shown here is derived from an EMBL/GenBank/DDBJ whole genome shotgun (WGS) entry which is preliminary data.</text>
</comment>
<protein>
    <submittedName>
        <fullName evidence="1">Uncharacterized protein</fullName>
    </submittedName>
</protein>
<dbReference type="AlphaFoldDB" id="A0A7C5QZU8"/>
<proteinExistence type="predicted"/>
<organism evidence="1">
    <name type="scientific">Hellea balneolensis</name>
    <dbReference type="NCBI Taxonomy" id="287478"/>
    <lineage>
        <taxon>Bacteria</taxon>
        <taxon>Pseudomonadati</taxon>
        <taxon>Pseudomonadota</taxon>
        <taxon>Alphaproteobacteria</taxon>
        <taxon>Maricaulales</taxon>
        <taxon>Robiginitomaculaceae</taxon>
        <taxon>Hellea</taxon>
    </lineage>
</organism>